<gene>
    <name evidence="2" type="primary">thyX</name>
    <name evidence="2" type="ORF">CLG94_11740</name>
</gene>
<dbReference type="EMBL" id="NVQC01000031">
    <property type="protein sequence ID" value="PTL35049.1"/>
    <property type="molecule type" value="Genomic_DNA"/>
</dbReference>
<dbReference type="Gene3D" id="3.30.1360.170">
    <property type="match status" value="1"/>
</dbReference>
<dbReference type="Pfam" id="PF02511">
    <property type="entry name" value="Thy1"/>
    <property type="match status" value="1"/>
</dbReference>
<evidence type="ECO:0000256" key="1">
    <source>
        <dbReference type="NCBIfam" id="TIGR02170"/>
    </source>
</evidence>
<dbReference type="SUPFAM" id="SSF69796">
    <property type="entry name" value="Thymidylate synthase-complementing protein Thy1"/>
    <property type="match status" value="1"/>
</dbReference>
<dbReference type="RefSeq" id="WP_107563790.1">
    <property type="nucleotide sequence ID" value="NZ_NVQC01000031.1"/>
</dbReference>
<reference evidence="2 3" key="1">
    <citation type="submission" date="2017-09" db="EMBL/GenBank/DDBJ databases">
        <title>Bloom of a denitrifying methanotroph, Candidatus Methylomirabilis limnetica, in a deep stratified lake.</title>
        <authorList>
            <person name="Graf J.S."/>
            <person name="Marchant H.K."/>
            <person name="Tienken D."/>
            <person name="Hach P.F."/>
            <person name="Brand A."/>
            <person name="Schubert C.J."/>
            <person name="Kuypers M.M."/>
            <person name="Milucka J."/>
        </authorList>
    </citation>
    <scope>NUCLEOTIDE SEQUENCE [LARGE SCALE GENOMIC DNA]</scope>
    <source>
        <strain evidence="2 3">Zug</strain>
    </source>
</reference>
<dbReference type="NCBIfam" id="TIGR02170">
    <property type="entry name" value="thyX"/>
    <property type="match status" value="1"/>
</dbReference>
<dbReference type="PROSITE" id="PS51331">
    <property type="entry name" value="THYX"/>
    <property type="match status" value="1"/>
</dbReference>
<dbReference type="AlphaFoldDB" id="A0A2T4TVC3"/>
<dbReference type="PANTHER" id="PTHR34934">
    <property type="entry name" value="FLAVIN-DEPENDENT THYMIDYLATE SYNTHASE"/>
    <property type="match status" value="1"/>
</dbReference>
<proteinExistence type="predicted"/>
<organism evidence="2 3">
    <name type="scientific">Candidatus Methylomirabilis limnetica</name>
    <dbReference type="NCBI Taxonomy" id="2033718"/>
    <lineage>
        <taxon>Bacteria</taxon>
        <taxon>Candidatus Methylomirabilota</taxon>
        <taxon>Candidatus Methylomirabilia</taxon>
        <taxon>Candidatus Methylomirabilales</taxon>
        <taxon>Candidatus Methylomirabilaceae</taxon>
        <taxon>Candidatus Methylomirabilis</taxon>
    </lineage>
</organism>
<evidence type="ECO:0000313" key="2">
    <source>
        <dbReference type="EMBL" id="PTL35049.1"/>
    </source>
</evidence>
<dbReference type="GO" id="GO:0050797">
    <property type="term" value="F:thymidylate synthase (FAD) activity"/>
    <property type="evidence" value="ECO:0007669"/>
    <property type="project" value="UniProtKB-UniRule"/>
</dbReference>
<evidence type="ECO:0000313" key="3">
    <source>
        <dbReference type="Proteomes" id="UP000241436"/>
    </source>
</evidence>
<sequence>MKQVEPKVFLLARPAIDAEGLAAYLQAVGAPGWMTDAPSAAEQLIEVAGRACYRSFEPGLNPNVTKVREGSQAYLQNILQVKHGSVLEHANWTFAFFHVSRVLTHELVRHRAGTAISQESLRFVRLTEIPIWLPPEIRDNPEARAIFEEAVVNGEEVQQRLAEVLKIEGRPFHEKKVLTSAIRRIAPDGVATTLIWTANARTLRWVIETRTAPGAEVEIRSVFGKVAEIMTREAPNLFGDFTPIPLPDGTCQWQPDHSKV</sequence>
<dbReference type="GO" id="GO:0004799">
    <property type="term" value="F:thymidylate synthase activity"/>
    <property type="evidence" value="ECO:0007669"/>
    <property type="project" value="TreeGrafter"/>
</dbReference>
<dbReference type="GO" id="GO:0050660">
    <property type="term" value="F:flavin adenine dinucleotide binding"/>
    <property type="evidence" value="ECO:0007669"/>
    <property type="project" value="UniProtKB-UniRule"/>
</dbReference>
<dbReference type="EC" id="2.1.1.148" evidence="1"/>
<accession>A0A2T4TVC3</accession>
<dbReference type="GO" id="GO:0070402">
    <property type="term" value="F:NADPH binding"/>
    <property type="evidence" value="ECO:0007669"/>
    <property type="project" value="TreeGrafter"/>
</dbReference>
<dbReference type="PANTHER" id="PTHR34934:SF1">
    <property type="entry name" value="FLAVIN-DEPENDENT THYMIDYLATE SYNTHASE"/>
    <property type="match status" value="1"/>
</dbReference>
<dbReference type="Proteomes" id="UP000241436">
    <property type="component" value="Unassembled WGS sequence"/>
</dbReference>
<keyword evidence="3" id="KW-1185">Reference proteome</keyword>
<dbReference type="InterPro" id="IPR036098">
    <property type="entry name" value="Thymidylate_synthase_ThyX_sf"/>
</dbReference>
<name>A0A2T4TVC3_9BACT</name>
<dbReference type="CDD" id="cd20175">
    <property type="entry name" value="ThyX"/>
    <property type="match status" value="1"/>
</dbReference>
<dbReference type="GO" id="GO:0006231">
    <property type="term" value="P:dTMP biosynthetic process"/>
    <property type="evidence" value="ECO:0007669"/>
    <property type="project" value="UniProtKB-UniRule"/>
</dbReference>
<protein>
    <recommendedName>
        <fullName evidence="1">FAD-dependent thymidylate synthase</fullName>
        <ecNumber evidence="1">2.1.1.148</ecNumber>
    </recommendedName>
</protein>
<dbReference type="InterPro" id="IPR003669">
    <property type="entry name" value="Thymidylate_synthase_ThyX"/>
</dbReference>
<reference evidence="3" key="2">
    <citation type="journal article" date="2018" name="Environ. Microbiol.">
        <title>Bloom of a denitrifying methanotroph, 'Candidatus Methylomirabilis limnetica', in a deep stratified lake.</title>
        <authorList>
            <person name="Graf J.S."/>
            <person name="Mayr M.J."/>
            <person name="Marchant H.K."/>
            <person name="Tienken D."/>
            <person name="Hach P.F."/>
            <person name="Brand A."/>
            <person name="Schubert C.J."/>
            <person name="Kuypers M.M."/>
            <person name="Milucka J."/>
        </authorList>
    </citation>
    <scope>NUCLEOTIDE SEQUENCE [LARGE SCALE GENOMIC DNA]</scope>
    <source>
        <strain evidence="3">Zug</strain>
    </source>
</reference>
<comment type="caution">
    <text evidence="2">The sequence shown here is derived from an EMBL/GenBank/DDBJ whole genome shotgun (WGS) entry which is preliminary data.</text>
</comment>
<dbReference type="OrthoDB" id="9780625at2"/>